<accession>A0A174MZK4</accession>
<dbReference type="EMBL" id="CYZE01000028">
    <property type="protein sequence ID" value="CUP39245.1"/>
    <property type="molecule type" value="Genomic_DNA"/>
</dbReference>
<evidence type="ECO:0000313" key="2">
    <source>
        <dbReference type="Proteomes" id="UP000095651"/>
    </source>
</evidence>
<organism evidence="1 2">
    <name type="scientific">Hungatella hathewayi</name>
    <dbReference type="NCBI Taxonomy" id="154046"/>
    <lineage>
        <taxon>Bacteria</taxon>
        <taxon>Bacillati</taxon>
        <taxon>Bacillota</taxon>
        <taxon>Clostridia</taxon>
        <taxon>Lachnospirales</taxon>
        <taxon>Lachnospiraceae</taxon>
        <taxon>Hungatella</taxon>
    </lineage>
</organism>
<sequence>MSKTQEPAVQEPEANKAGPELFMIEELKAKKKTSAPIYSGVCTVQNWGPGKVISEADYDAAVKAFSFAPMGKRVE</sequence>
<dbReference type="AlphaFoldDB" id="A0A174MZK4"/>
<reference evidence="1 2" key="1">
    <citation type="submission" date="2015-09" db="EMBL/GenBank/DDBJ databases">
        <authorList>
            <consortium name="Pathogen Informatics"/>
        </authorList>
    </citation>
    <scope>NUCLEOTIDE SEQUENCE [LARGE SCALE GENOMIC DNA]</scope>
    <source>
        <strain evidence="1 2">2789STDY5608850</strain>
    </source>
</reference>
<protein>
    <submittedName>
        <fullName evidence="1">Uncharacterized protein</fullName>
    </submittedName>
</protein>
<dbReference type="Proteomes" id="UP000095651">
    <property type="component" value="Unassembled WGS sequence"/>
</dbReference>
<dbReference type="RefSeq" id="WP_055660489.1">
    <property type="nucleotide sequence ID" value="NZ_CABIXC010000028.1"/>
</dbReference>
<gene>
    <name evidence="1" type="ORF">ERS852407_05804</name>
</gene>
<evidence type="ECO:0000313" key="1">
    <source>
        <dbReference type="EMBL" id="CUP39245.1"/>
    </source>
</evidence>
<name>A0A174MZK4_9FIRM</name>
<proteinExistence type="predicted"/>